<reference evidence="3" key="1">
    <citation type="journal article" date="2019" name="Sci. Rep.">
        <title>Draft genome of Tanacetum cinerariifolium, the natural source of mosquito coil.</title>
        <authorList>
            <person name="Yamashiro T."/>
            <person name="Shiraishi A."/>
            <person name="Satake H."/>
            <person name="Nakayama K."/>
        </authorList>
    </citation>
    <scope>NUCLEOTIDE SEQUENCE</scope>
</reference>
<dbReference type="InterPro" id="IPR039537">
    <property type="entry name" value="Retrotran_Ty1/copia-like"/>
</dbReference>
<dbReference type="EMBL" id="BKCJ010007608">
    <property type="protein sequence ID" value="GEU78113.1"/>
    <property type="molecule type" value="Genomic_DNA"/>
</dbReference>
<dbReference type="GO" id="GO:0003964">
    <property type="term" value="F:RNA-directed DNA polymerase activity"/>
    <property type="evidence" value="ECO:0007669"/>
    <property type="project" value="UniProtKB-KW"/>
</dbReference>
<organism evidence="3">
    <name type="scientific">Tanacetum cinerariifolium</name>
    <name type="common">Dalmatian daisy</name>
    <name type="synonym">Chrysanthemum cinerariifolium</name>
    <dbReference type="NCBI Taxonomy" id="118510"/>
    <lineage>
        <taxon>Eukaryota</taxon>
        <taxon>Viridiplantae</taxon>
        <taxon>Streptophyta</taxon>
        <taxon>Embryophyta</taxon>
        <taxon>Tracheophyta</taxon>
        <taxon>Spermatophyta</taxon>
        <taxon>Magnoliopsida</taxon>
        <taxon>eudicotyledons</taxon>
        <taxon>Gunneridae</taxon>
        <taxon>Pentapetalae</taxon>
        <taxon>asterids</taxon>
        <taxon>campanulids</taxon>
        <taxon>Asterales</taxon>
        <taxon>Asteraceae</taxon>
        <taxon>Asteroideae</taxon>
        <taxon>Anthemideae</taxon>
        <taxon>Anthemidinae</taxon>
        <taxon>Tanacetum</taxon>
    </lineage>
</organism>
<dbReference type="AlphaFoldDB" id="A0A6L2MW75"/>
<dbReference type="InterPro" id="IPR036397">
    <property type="entry name" value="RNaseH_sf"/>
</dbReference>
<evidence type="ECO:0000259" key="2">
    <source>
        <dbReference type="PROSITE" id="PS50994"/>
    </source>
</evidence>
<dbReference type="InterPro" id="IPR001584">
    <property type="entry name" value="Integrase_cat-core"/>
</dbReference>
<feature type="domain" description="Integrase catalytic" evidence="2">
    <location>
        <begin position="652"/>
        <end position="767"/>
    </location>
</feature>
<dbReference type="SUPFAM" id="SSF56672">
    <property type="entry name" value="DNA/RNA polymerases"/>
    <property type="match status" value="1"/>
</dbReference>
<keyword evidence="3" id="KW-0695">RNA-directed DNA polymerase</keyword>
<dbReference type="InterPro" id="IPR012337">
    <property type="entry name" value="RNaseH-like_sf"/>
</dbReference>
<feature type="domain" description="Integrase catalytic" evidence="2">
    <location>
        <begin position="1"/>
        <end position="77"/>
    </location>
</feature>
<evidence type="ECO:0000313" key="3">
    <source>
        <dbReference type="EMBL" id="GEU78113.1"/>
    </source>
</evidence>
<dbReference type="SUPFAM" id="SSF53098">
    <property type="entry name" value="Ribonuclease H-like"/>
    <property type="match status" value="2"/>
</dbReference>
<sequence>MKGILRQFSVARTPQQNGVAERRNTTLIEAARTMLAVSKFPTTFWAEAVNTACYVQNKVLVVKPYNKTPYERFHGRTPTLSFMRPFGCLVTILNTIDHLGKFDGKADEGFFIGHSLNSKAFRVFNSRTKIVKENLHIRFIESTPNVIGSGPDYLYDIDKLTRTINYEPIVADPKSSNDNGSKPSSDDEKKVDEDPRKENECNDQEKEDNVNSTNNVNNCMRTRSSSNRIIESSMIPKRHNHRRSKEIVEPELRTIVEIPVVTMADQRTMAELLQAPPEGYEDAIIVPTILAENFELKHVALIDAVKDLLRQIKTSTPASVKAVEDSCVTYGGSHPYYNCIATDGNAFKDNIQEYVSAAAETILRTGRALINVYGDELTLRVDDEAITFKVGQTSKYSYNDADLTSGNPTPSNPIIASSSPSFTPFEGSDFILEEIKTFLQDPSLNLPSVKNEDLKQVDATMTKPSIEEPLELELKDLLSHLEYAFLEWTNKLPVIISKDEEKSTLLKVLKSHKRAITWKISDIKGIDPRFCIHKILIEDDFKPVVQHQKRVNLKFHEVIKKEVIKLLDAGLIYPISDSSWVCLVHCVPKKGGMTVIENEDNELIPTRYVPKVHDDHFPRHDRGNDGDGVFTAKKPLISSRLAIIDQPGDIMLPITPLRKSLIPVFIGRLFTEMPMTWSHGVTLVNVKVEAKALPTNDARVVVKFLKSLFAQFGTLRAIISDRGTHFYNDQFAKVMLKYGVTHLLSTAYHPQTSGQVVVSNRGLKRILEKTVVYGKACHLPIELEHKAYWALKHCNFDLKTAGDHWKVQLNELNELQDQAYENSLIYREKTNKIHNSKIKNHVFNVGDRDFPDFEDSRARGFIHHPLELQSLVYGNLIS</sequence>
<comment type="caution">
    <text evidence="3">The sequence shown here is derived from an EMBL/GenBank/DDBJ whole genome shotgun (WGS) entry which is preliminary data.</text>
</comment>
<dbReference type="Pfam" id="PF25597">
    <property type="entry name" value="SH3_retrovirus"/>
    <property type="match status" value="1"/>
</dbReference>
<dbReference type="InterPro" id="IPR043502">
    <property type="entry name" value="DNA/RNA_pol_sf"/>
</dbReference>
<dbReference type="PANTHER" id="PTHR42648">
    <property type="entry name" value="TRANSPOSASE, PUTATIVE-RELATED"/>
    <property type="match status" value="1"/>
</dbReference>
<dbReference type="PROSITE" id="PS50994">
    <property type="entry name" value="INTEGRASE"/>
    <property type="match status" value="2"/>
</dbReference>
<evidence type="ECO:0000256" key="1">
    <source>
        <dbReference type="SAM" id="MobiDB-lite"/>
    </source>
</evidence>
<dbReference type="InterPro" id="IPR057670">
    <property type="entry name" value="SH3_retrovirus"/>
</dbReference>
<dbReference type="Gene3D" id="3.10.10.10">
    <property type="entry name" value="HIV Type 1 Reverse Transcriptase, subunit A, domain 1"/>
    <property type="match status" value="1"/>
</dbReference>
<name>A0A6L2MW75_TANCI</name>
<dbReference type="PANTHER" id="PTHR42648:SF32">
    <property type="entry name" value="RIBONUCLEASE H-LIKE DOMAIN, GAG-PRE-INTEGRASE DOMAIN PROTEIN-RELATED"/>
    <property type="match status" value="1"/>
</dbReference>
<dbReference type="GO" id="GO:0003676">
    <property type="term" value="F:nucleic acid binding"/>
    <property type="evidence" value="ECO:0007669"/>
    <property type="project" value="InterPro"/>
</dbReference>
<keyword evidence="3" id="KW-0808">Transferase</keyword>
<feature type="region of interest" description="Disordered" evidence="1">
    <location>
        <begin position="170"/>
        <end position="224"/>
    </location>
</feature>
<feature type="compositionally biased region" description="Polar residues" evidence="1">
    <location>
        <begin position="174"/>
        <end position="183"/>
    </location>
</feature>
<feature type="compositionally biased region" description="Basic and acidic residues" evidence="1">
    <location>
        <begin position="184"/>
        <end position="209"/>
    </location>
</feature>
<protein>
    <submittedName>
        <fullName evidence="3">Reverse transcriptase domain-containing protein</fullName>
    </submittedName>
</protein>
<accession>A0A6L2MW75</accession>
<keyword evidence="3" id="KW-0548">Nucleotidyltransferase</keyword>
<gene>
    <name evidence="3" type="ORF">Tci_050091</name>
</gene>
<proteinExistence type="predicted"/>
<dbReference type="GO" id="GO:0015074">
    <property type="term" value="P:DNA integration"/>
    <property type="evidence" value="ECO:0007669"/>
    <property type="project" value="InterPro"/>
</dbReference>
<dbReference type="Gene3D" id="3.30.420.10">
    <property type="entry name" value="Ribonuclease H-like superfamily/Ribonuclease H"/>
    <property type="match status" value="2"/>
</dbReference>